<feature type="chain" id="PRO_5014843942" evidence="1">
    <location>
        <begin position="25"/>
        <end position="73"/>
    </location>
</feature>
<feature type="signal peptide" evidence="1">
    <location>
        <begin position="1"/>
        <end position="24"/>
    </location>
</feature>
<keyword evidence="1" id="KW-0732">Signal</keyword>
<sequence length="73" mass="8113">MLGLVHATLSISLSLFLSLSISFSLSPYGSHFFLSDFVPDFPLFASWYHQPLASCSHSAAVQQFSSQRSLRVF</sequence>
<evidence type="ECO:0000256" key="1">
    <source>
        <dbReference type="SAM" id="SignalP"/>
    </source>
</evidence>
<organism evidence="2">
    <name type="scientific">Anopheles braziliensis</name>
    <dbReference type="NCBI Taxonomy" id="58242"/>
    <lineage>
        <taxon>Eukaryota</taxon>
        <taxon>Metazoa</taxon>
        <taxon>Ecdysozoa</taxon>
        <taxon>Arthropoda</taxon>
        <taxon>Hexapoda</taxon>
        <taxon>Insecta</taxon>
        <taxon>Pterygota</taxon>
        <taxon>Neoptera</taxon>
        <taxon>Endopterygota</taxon>
        <taxon>Diptera</taxon>
        <taxon>Nematocera</taxon>
        <taxon>Culicoidea</taxon>
        <taxon>Culicidae</taxon>
        <taxon>Anophelinae</taxon>
        <taxon>Anopheles</taxon>
    </lineage>
</organism>
<dbReference type="EMBL" id="GGFM01011497">
    <property type="protein sequence ID" value="MBW32248.1"/>
    <property type="molecule type" value="Transcribed_RNA"/>
</dbReference>
<accession>A0A2M3ZV30</accession>
<protein>
    <submittedName>
        <fullName evidence="2">Putative secreted peptide</fullName>
    </submittedName>
</protein>
<evidence type="ECO:0000313" key="2">
    <source>
        <dbReference type="EMBL" id="MBW32248.1"/>
    </source>
</evidence>
<name>A0A2M3ZV30_9DIPT</name>
<proteinExistence type="predicted"/>
<reference evidence="2" key="1">
    <citation type="submission" date="2018-01" db="EMBL/GenBank/DDBJ databases">
        <title>An insight into the sialome of Amazonian anophelines.</title>
        <authorList>
            <person name="Ribeiro J.M."/>
            <person name="Scarpassa V."/>
            <person name="Calvo E."/>
        </authorList>
    </citation>
    <scope>NUCLEOTIDE SEQUENCE</scope>
    <source>
        <tissue evidence="2">Salivary glands</tissue>
    </source>
</reference>
<dbReference type="AlphaFoldDB" id="A0A2M3ZV30"/>